<evidence type="ECO:0000313" key="12">
    <source>
        <dbReference type="Proteomes" id="UP000245506"/>
    </source>
</evidence>
<proteinExistence type="inferred from homology"/>
<keyword evidence="3 10" id="KW-0255">Endonuclease</keyword>
<dbReference type="CDD" id="cd09634">
    <property type="entry name" value="Cas1_I-II-III"/>
    <property type="match status" value="1"/>
</dbReference>
<dbReference type="RefSeq" id="WP_109821599.1">
    <property type="nucleotide sequence ID" value="NZ_QGKL01000006.1"/>
</dbReference>
<keyword evidence="8 10" id="KW-0464">Manganese</keyword>
<feature type="binding site" evidence="10">
    <location>
        <position position="161"/>
    </location>
    <ligand>
        <name>Mn(2+)</name>
        <dbReference type="ChEBI" id="CHEBI:29035"/>
    </ligand>
</feature>
<keyword evidence="4 10" id="KW-0378">Hydrolase</keyword>
<evidence type="ECO:0000256" key="7">
    <source>
        <dbReference type="ARBA" id="ARBA00023125"/>
    </source>
</evidence>
<dbReference type="Gene3D" id="1.20.120.920">
    <property type="entry name" value="CRISPR-associated endonuclease Cas1, C-terminal domain"/>
    <property type="match status" value="1"/>
</dbReference>
<dbReference type="InterPro" id="IPR042211">
    <property type="entry name" value="CRISPR-assoc_Cas1_N"/>
</dbReference>
<comment type="subunit">
    <text evidence="9 10">Homodimer, forms a heterotetramer with a Cas2 homodimer.</text>
</comment>
<dbReference type="InterPro" id="IPR050646">
    <property type="entry name" value="Cas1"/>
</dbReference>
<dbReference type="Pfam" id="PF01867">
    <property type="entry name" value="Cas_Cas1"/>
    <property type="match status" value="1"/>
</dbReference>
<dbReference type="NCBIfam" id="TIGR00287">
    <property type="entry name" value="cas1"/>
    <property type="match status" value="1"/>
</dbReference>
<dbReference type="HAMAP" id="MF_01470">
    <property type="entry name" value="Cas1"/>
    <property type="match status" value="1"/>
</dbReference>
<comment type="cofactor">
    <cofactor evidence="10">
        <name>Mg(2+)</name>
        <dbReference type="ChEBI" id="CHEBI:18420"/>
    </cofactor>
    <cofactor evidence="10">
        <name>Mn(2+)</name>
        <dbReference type="ChEBI" id="CHEBI:29035"/>
    </cofactor>
</comment>
<dbReference type="InterPro" id="IPR002729">
    <property type="entry name" value="CRISPR-assoc_Cas1"/>
</dbReference>
<keyword evidence="7 10" id="KW-0238">DNA-binding</keyword>
<evidence type="ECO:0000256" key="5">
    <source>
        <dbReference type="ARBA" id="ARBA00022842"/>
    </source>
</evidence>
<gene>
    <name evidence="10 11" type="primary">cas1</name>
    <name evidence="11" type="ORF">DKT75_01130</name>
</gene>
<dbReference type="AlphaFoldDB" id="A0A317CPE5"/>
<dbReference type="GO" id="GO:0003677">
    <property type="term" value="F:DNA binding"/>
    <property type="evidence" value="ECO:0007669"/>
    <property type="project" value="UniProtKB-KW"/>
</dbReference>
<keyword evidence="1 10" id="KW-0540">Nuclease</keyword>
<dbReference type="GO" id="GO:0004519">
    <property type="term" value="F:endonuclease activity"/>
    <property type="evidence" value="ECO:0007669"/>
    <property type="project" value="UniProtKB-UniRule"/>
</dbReference>
<keyword evidence="5 10" id="KW-0460">Magnesium</keyword>
<reference evidence="11 12" key="1">
    <citation type="submission" date="2018-05" db="EMBL/GenBank/DDBJ databases">
        <title>Leucothrix arctica sp. nov., isolated from Arctic seawater.</title>
        <authorList>
            <person name="Choi A."/>
            <person name="Baek K."/>
        </authorList>
    </citation>
    <scope>NUCLEOTIDE SEQUENCE [LARGE SCALE GENOMIC DNA]</scope>
    <source>
        <strain evidence="11 12">IMCC9719</strain>
    </source>
</reference>
<evidence type="ECO:0000256" key="2">
    <source>
        <dbReference type="ARBA" id="ARBA00022723"/>
    </source>
</evidence>
<dbReference type="GO" id="GO:0051607">
    <property type="term" value="P:defense response to virus"/>
    <property type="evidence" value="ECO:0007669"/>
    <property type="project" value="UniProtKB-UniRule"/>
</dbReference>
<comment type="similarity">
    <text evidence="10">Belongs to the CRISPR-associated endonuclease Cas1 family.</text>
</comment>
<keyword evidence="6 10" id="KW-0051">Antiviral defense</keyword>
<feature type="binding site" evidence="10">
    <location>
        <position position="226"/>
    </location>
    <ligand>
        <name>Mn(2+)</name>
        <dbReference type="ChEBI" id="CHEBI:29035"/>
    </ligand>
</feature>
<evidence type="ECO:0000256" key="4">
    <source>
        <dbReference type="ARBA" id="ARBA00022801"/>
    </source>
</evidence>
<feature type="binding site" evidence="10">
    <location>
        <position position="241"/>
    </location>
    <ligand>
        <name>Mn(2+)</name>
        <dbReference type="ChEBI" id="CHEBI:29035"/>
    </ligand>
</feature>
<dbReference type="GO" id="GO:0046872">
    <property type="term" value="F:metal ion binding"/>
    <property type="evidence" value="ECO:0007669"/>
    <property type="project" value="UniProtKB-UniRule"/>
</dbReference>
<dbReference type="InterPro" id="IPR042206">
    <property type="entry name" value="CRISPR-assoc_Cas1_C"/>
</dbReference>
<dbReference type="GO" id="GO:0043571">
    <property type="term" value="P:maintenance of CRISPR repeat elements"/>
    <property type="evidence" value="ECO:0007669"/>
    <property type="project" value="UniProtKB-UniRule"/>
</dbReference>
<keyword evidence="12" id="KW-1185">Reference proteome</keyword>
<evidence type="ECO:0000256" key="1">
    <source>
        <dbReference type="ARBA" id="ARBA00022722"/>
    </source>
</evidence>
<dbReference type="EC" id="3.1.-.-" evidence="10"/>
<evidence type="ECO:0000256" key="6">
    <source>
        <dbReference type="ARBA" id="ARBA00023118"/>
    </source>
</evidence>
<dbReference type="GO" id="GO:0016787">
    <property type="term" value="F:hydrolase activity"/>
    <property type="evidence" value="ECO:0007669"/>
    <property type="project" value="UniProtKB-KW"/>
</dbReference>
<name>A0A317CPE5_9GAMM</name>
<accession>A0A317CPE5</accession>
<comment type="function">
    <text evidence="10">CRISPR (clustered regularly interspaced short palindromic repeat), is an adaptive immune system that provides protection against mobile genetic elements (viruses, transposable elements and conjugative plasmids). CRISPR clusters contain spacers, sequences complementary to antecedent mobile elements, and target invading nucleic acids. CRISPR clusters are transcribed and processed into CRISPR RNA (crRNA). Acts as a dsDNA endonuclease. Involved in the integration of spacer DNA into the CRISPR cassette.</text>
</comment>
<dbReference type="PANTHER" id="PTHR34353">
    <property type="entry name" value="CRISPR-ASSOCIATED ENDONUCLEASE CAS1 1"/>
    <property type="match status" value="1"/>
</dbReference>
<comment type="caution">
    <text evidence="11">The sequence shown here is derived from an EMBL/GenBank/DDBJ whole genome shotgun (WGS) entry which is preliminary data.</text>
</comment>
<organism evidence="11 12">
    <name type="scientific">Leucothrix arctica</name>
    <dbReference type="NCBI Taxonomy" id="1481894"/>
    <lineage>
        <taxon>Bacteria</taxon>
        <taxon>Pseudomonadati</taxon>
        <taxon>Pseudomonadota</taxon>
        <taxon>Gammaproteobacteria</taxon>
        <taxon>Thiotrichales</taxon>
        <taxon>Thiotrichaceae</taxon>
        <taxon>Leucothrix</taxon>
    </lineage>
</organism>
<evidence type="ECO:0000256" key="3">
    <source>
        <dbReference type="ARBA" id="ARBA00022759"/>
    </source>
</evidence>
<sequence length="322" mass="36515">MTTLYIDRKETELKIESKTIVCFISGERQRPIPLLLLDHVVVSSTVQFKSSVLLKLSEHGICVTFINPRNSKQQAMLAGPLGKNPNIRLAQYIAQQNQEASEVIAQQLIIAKVRNQRRLLEKYLITRDDLRFPLTQAVQQLAQSLKTLEQPVSVERLRGIEGSAARVSFIAYQAILPDALAFTGRKRRPPPDPVNACLSLAYTLLHVRATQQAYAQGFDPMLGFLHEPKYSRDSLAADLIEPWRPHVDEWVLELFTSRKLRQQDFTTDQGSCLLGKAGRQQFYSSYEPVLKVISRGMRLQLFKLKKALLSQQEEALDETSVS</sequence>
<evidence type="ECO:0000256" key="9">
    <source>
        <dbReference type="ARBA" id="ARBA00038592"/>
    </source>
</evidence>
<dbReference type="PANTHER" id="PTHR34353:SF2">
    <property type="entry name" value="CRISPR-ASSOCIATED ENDONUCLEASE CAS1 1"/>
    <property type="match status" value="1"/>
</dbReference>
<dbReference type="OrthoDB" id="9803119at2"/>
<evidence type="ECO:0000313" key="11">
    <source>
        <dbReference type="EMBL" id="PWQ99333.1"/>
    </source>
</evidence>
<dbReference type="Gene3D" id="3.100.10.20">
    <property type="entry name" value="CRISPR-associated endonuclease Cas1, N-terminal domain"/>
    <property type="match status" value="1"/>
</dbReference>
<dbReference type="Proteomes" id="UP000245506">
    <property type="component" value="Unassembled WGS sequence"/>
</dbReference>
<evidence type="ECO:0000256" key="10">
    <source>
        <dbReference type="HAMAP-Rule" id="MF_01470"/>
    </source>
</evidence>
<keyword evidence="2 10" id="KW-0479">Metal-binding</keyword>
<protein>
    <recommendedName>
        <fullName evidence="10">CRISPR-associated endonuclease Cas1</fullName>
        <ecNumber evidence="10">3.1.-.-</ecNumber>
    </recommendedName>
</protein>
<dbReference type="EMBL" id="QGKL01000006">
    <property type="protein sequence ID" value="PWQ99333.1"/>
    <property type="molecule type" value="Genomic_DNA"/>
</dbReference>
<evidence type="ECO:0000256" key="8">
    <source>
        <dbReference type="ARBA" id="ARBA00023211"/>
    </source>
</evidence>